<dbReference type="RefSeq" id="WP_053237506.1">
    <property type="nucleotide sequence ID" value="NZ_CP011125.1"/>
</dbReference>
<reference evidence="2 3" key="1">
    <citation type="submission" date="2015-03" db="EMBL/GenBank/DDBJ databases">
        <title>Genome assembly of Sandaracinus amylolyticus DSM 53668.</title>
        <authorList>
            <person name="Sharma G."/>
            <person name="Subramanian S."/>
        </authorList>
    </citation>
    <scope>NUCLEOTIDE SEQUENCE [LARGE SCALE GENOMIC DNA]</scope>
    <source>
        <strain evidence="2 3">DSM 53668</strain>
    </source>
</reference>
<name>A0A0F6W909_9BACT</name>
<gene>
    <name evidence="2" type="ORF">DB32_007699</name>
</gene>
<organism evidence="2 3">
    <name type="scientific">Sandaracinus amylolyticus</name>
    <dbReference type="NCBI Taxonomy" id="927083"/>
    <lineage>
        <taxon>Bacteria</taxon>
        <taxon>Pseudomonadati</taxon>
        <taxon>Myxococcota</taxon>
        <taxon>Polyangia</taxon>
        <taxon>Polyangiales</taxon>
        <taxon>Sandaracinaceae</taxon>
        <taxon>Sandaracinus</taxon>
    </lineage>
</organism>
<evidence type="ECO:0000313" key="3">
    <source>
        <dbReference type="Proteomes" id="UP000034883"/>
    </source>
</evidence>
<dbReference type="STRING" id="927083.DB32_007699"/>
<dbReference type="InterPro" id="IPR006311">
    <property type="entry name" value="TAT_signal"/>
</dbReference>
<evidence type="ECO:0000313" key="2">
    <source>
        <dbReference type="EMBL" id="AKF10550.1"/>
    </source>
</evidence>
<keyword evidence="3" id="KW-1185">Reference proteome</keyword>
<sequence>MGRFTLNRRTVLRGMLGGAAIAVALPPLEAMFDVNGTAYAGGETIPKRFGVFFWGNGVKKDRWNPSGTGADYPLSPALEPLAAVKDYVSVVSGMDIKTGNERGHHAGAVGILSGSPMISQDPMGAPYASTFSAPSIDQVVARAFAETSPTRFRSLEIGITQQVVRGEGTTLHYLSHNGPDNANPPIYSPRAVFDRIFGDGFTDPSTTPTIDPRLALRRSILDAVMSDARAIESRVSSTDRMRIQQHLESVRTLERQIELIETMPPPIDACMRPEAPGTFDSFDYRPISRTMSDLVAMALACDQTRVFSNMFSGGVSLAVYRALGAGENHHSLSHDEAGDQPMMQNITRYIMEEFAYQLEALRAIPVGDGNLLDHCAILASSDVADGRAHSIDDYPVLVAGRAGGRLRSGVHVRRLGDNTSKILLSILQALDLPFTQFGNRGGQVSETVSELMA</sequence>
<protein>
    <recommendedName>
        <fullName evidence="4">Tat (Twin-arginine translocation) pathway signal sequence domain protein</fullName>
    </recommendedName>
</protein>
<dbReference type="Pfam" id="PF07586">
    <property type="entry name" value="HXXSHH"/>
    <property type="match status" value="1"/>
</dbReference>
<feature type="chain" id="PRO_5002511869" description="Tat (Twin-arginine translocation) pathway signal sequence domain protein" evidence="1">
    <location>
        <begin position="25"/>
        <end position="453"/>
    </location>
</feature>
<evidence type="ECO:0008006" key="4">
    <source>
        <dbReference type="Google" id="ProtNLM"/>
    </source>
</evidence>
<feature type="signal peptide" evidence="1">
    <location>
        <begin position="1"/>
        <end position="24"/>
    </location>
</feature>
<dbReference type="EMBL" id="CP011125">
    <property type="protein sequence ID" value="AKF10550.1"/>
    <property type="molecule type" value="Genomic_DNA"/>
</dbReference>
<evidence type="ECO:0000256" key="1">
    <source>
        <dbReference type="SAM" id="SignalP"/>
    </source>
</evidence>
<accession>A0A0F6W909</accession>
<dbReference type="Proteomes" id="UP000034883">
    <property type="component" value="Chromosome"/>
</dbReference>
<dbReference type="PROSITE" id="PS51318">
    <property type="entry name" value="TAT"/>
    <property type="match status" value="1"/>
</dbReference>
<dbReference type="KEGG" id="samy:DB32_007699"/>
<dbReference type="AlphaFoldDB" id="A0A0F6W909"/>
<dbReference type="InterPro" id="IPR011447">
    <property type="entry name" value="DUF1552"/>
</dbReference>
<keyword evidence="1" id="KW-0732">Signal</keyword>
<proteinExistence type="predicted"/>